<evidence type="ECO:0000256" key="5">
    <source>
        <dbReference type="ARBA" id="ARBA00022989"/>
    </source>
</evidence>
<dbReference type="Pfam" id="PF02386">
    <property type="entry name" value="TrkH"/>
    <property type="match status" value="1"/>
</dbReference>
<evidence type="ECO:0000256" key="4">
    <source>
        <dbReference type="ARBA" id="ARBA00022692"/>
    </source>
</evidence>
<comment type="caution">
    <text evidence="9">The sequence shown here is derived from an EMBL/GenBank/DDBJ whole genome shotgun (WGS) entry which is preliminary data.</text>
</comment>
<evidence type="ECO:0000313" key="10">
    <source>
        <dbReference type="Proteomes" id="UP000051412"/>
    </source>
</evidence>
<sequence>MHFLRKTAVRGTSPFLIIAVAFGGLILLGTILLMLPVATRNGQGAPFADALFTATSAACVTGLVVHNTATYWSLFGQAVILVLIQVGGLGVVTVVVGVRALRRQRISLRERTIMQESLSASKIGGVIRSTRFIIVTTIGIELIGALLLLPVFVPRFGWEGGSGEAIFHAVSAFCNAGFDLLSTKQPYQSLMAYSTNVAMNLVIGLLILIGGIGFITWIDVRKHGWHIRRYRLQSKIVLVATVILLLVPMAYFFCCEFQNFPMKKRLLASFFQTVSPRTAGFNTVPLTQLSDNGQFMTILLMFIGGGTGSTAGGIKMTTAGVLFCACLAVIFRRREVTAFGRRIAPRTIFRAAAIFTLYLSLLIVAAMVMSGVEHLALLTSLFECASALDTVGLTLGVTPLLHLSSRLLLILLMFIGRVGSLTVVFAVGSHPTKFQARYPEETVNVG</sequence>
<proteinExistence type="predicted"/>
<reference evidence="9 10" key="1">
    <citation type="journal article" date="2015" name="Genome Announc.">
        <title>Expanding the biotechnology potential of lactobacilli through comparative genomics of 213 strains and associated genera.</title>
        <authorList>
            <person name="Sun Z."/>
            <person name="Harris H.M."/>
            <person name="McCann A."/>
            <person name="Guo C."/>
            <person name="Argimon S."/>
            <person name="Zhang W."/>
            <person name="Yang X."/>
            <person name="Jeffery I.B."/>
            <person name="Cooney J.C."/>
            <person name="Kagawa T.F."/>
            <person name="Liu W."/>
            <person name="Song Y."/>
            <person name="Salvetti E."/>
            <person name="Wrobel A."/>
            <person name="Rasinkangas P."/>
            <person name="Parkhill J."/>
            <person name="Rea M.C."/>
            <person name="O'Sullivan O."/>
            <person name="Ritari J."/>
            <person name="Douillard F.P."/>
            <person name="Paul Ross R."/>
            <person name="Yang R."/>
            <person name="Briner A.E."/>
            <person name="Felis G.E."/>
            <person name="de Vos W.M."/>
            <person name="Barrangou R."/>
            <person name="Klaenhammer T.R."/>
            <person name="Caufield P.W."/>
            <person name="Cui Y."/>
            <person name="Zhang H."/>
            <person name="O'Toole P.W."/>
        </authorList>
    </citation>
    <scope>NUCLEOTIDE SEQUENCE [LARGE SCALE GENOMIC DNA]</scope>
    <source>
        <strain evidence="9 10">DSM 6035</strain>
    </source>
</reference>
<keyword evidence="6" id="KW-0406">Ion transport</keyword>
<dbReference type="EMBL" id="AZGM01000134">
    <property type="protein sequence ID" value="KRM25208.1"/>
    <property type="molecule type" value="Genomic_DNA"/>
</dbReference>
<dbReference type="PANTHER" id="PTHR32024:SF1">
    <property type="entry name" value="KTR SYSTEM POTASSIUM UPTAKE PROTEIN B"/>
    <property type="match status" value="1"/>
</dbReference>
<feature type="transmembrane region" description="Helical" evidence="8">
    <location>
        <begin position="132"/>
        <end position="153"/>
    </location>
</feature>
<comment type="subcellular location">
    <subcellularLocation>
        <location evidence="1">Cell membrane</location>
        <topology evidence="1">Multi-pass membrane protein</topology>
    </subcellularLocation>
</comment>
<protein>
    <submittedName>
        <fullName evidence="9">H(+)-transporting two-sector ATPase</fullName>
    </submittedName>
</protein>
<feature type="transmembrane region" description="Helical" evidence="8">
    <location>
        <begin position="232"/>
        <end position="253"/>
    </location>
</feature>
<dbReference type="STRING" id="1423782.FD32_GL000942"/>
<dbReference type="GO" id="GO:0030001">
    <property type="term" value="P:metal ion transport"/>
    <property type="evidence" value="ECO:0007669"/>
    <property type="project" value="UniProtKB-ARBA"/>
</dbReference>
<dbReference type="PANTHER" id="PTHR32024">
    <property type="entry name" value="TRK SYSTEM POTASSIUM UPTAKE PROTEIN TRKG-RELATED"/>
    <property type="match status" value="1"/>
</dbReference>
<evidence type="ECO:0000313" key="9">
    <source>
        <dbReference type="EMBL" id="KRM25208.1"/>
    </source>
</evidence>
<feature type="transmembrane region" description="Helical" evidence="8">
    <location>
        <begin position="407"/>
        <end position="427"/>
    </location>
</feature>
<evidence type="ECO:0000256" key="3">
    <source>
        <dbReference type="ARBA" id="ARBA00022475"/>
    </source>
</evidence>
<evidence type="ECO:0000256" key="1">
    <source>
        <dbReference type="ARBA" id="ARBA00004651"/>
    </source>
</evidence>
<feature type="transmembrane region" description="Helical" evidence="8">
    <location>
        <begin position="15"/>
        <end position="35"/>
    </location>
</feature>
<dbReference type="GO" id="GO:0005886">
    <property type="term" value="C:plasma membrane"/>
    <property type="evidence" value="ECO:0007669"/>
    <property type="project" value="UniProtKB-SubCell"/>
</dbReference>
<keyword evidence="10" id="KW-1185">Reference proteome</keyword>
<dbReference type="AlphaFoldDB" id="A0A0R1X4T9"/>
<accession>A0A0R1X4T9</accession>
<dbReference type="InterPro" id="IPR003445">
    <property type="entry name" value="Cat_transpt"/>
</dbReference>
<feature type="transmembrane region" description="Helical" evidence="8">
    <location>
        <begin position="197"/>
        <end position="220"/>
    </location>
</feature>
<dbReference type="PATRIC" id="fig|1423782.4.peg.981"/>
<dbReference type="OrthoDB" id="9810952at2"/>
<keyword evidence="3" id="KW-1003">Cell membrane</keyword>
<organism evidence="9 10">
    <name type="scientific">Limosilactobacillus panis DSM 6035</name>
    <dbReference type="NCBI Taxonomy" id="1423782"/>
    <lineage>
        <taxon>Bacteria</taxon>
        <taxon>Bacillati</taxon>
        <taxon>Bacillota</taxon>
        <taxon>Bacilli</taxon>
        <taxon>Lactobacillales</taxon>
        <taxon>Lactobacillaceae</taxon>
        <taxon>Limosilactobacillus</taxon>
    </lineage>
</organism>
<feature type="transmembrane region" description="Helical" evidence="8">
    <location>
        <begin position="78"/>
        <end position="101"/>
    </location>
</feature>
<evidence type="ECO:0000256" key="6">
    <source>
        <dbReference type="ARBA" id="ARBA00023065"/>
    </source>
</evidence>
<evidence type="ECO:0000256" key="2">
    <source>
        <dbReference type="ARBA" id="ARBA00022448"/>
    </source>
</evidence>
<dbReference type="RefSeq" id="WP_082126010.1">
    <property type="nucleotide sequence ID" value="NZ_AZGM01000134.1"/>
</dbReference>
<gene>
    <name evidence="9" type="ORF">FD32_GL000942</name>
</gene>
<name>A0A0R1X4T9_9LACO</name>
<keyword evidence="7 8" id="KW-0472">Membrane</keyword>
<evidence type="ECO:0000256" key="7">
    <source>
        <dbReference type="ARBA" id="ARBA00023136"/>
    </source>
</evidence>
<dbReference type="GO" id="GO:0008324">
    <property type="term" value="F:monoatomic cation transmembrane transporter activity"/>
    <property type="evidence" value="ECO:0007669"/>
    <property type="project" value="InterPro"/>
</dbReference>
<keyword evidence="5 8" id="KW-1133">Transmembrane helix</keyword>
<dbReference type="Proteomes" id="UP000051412">
    <property type="component" value="Unassembled WGS sequence"/>
</dbReference>
<feature type="transmembrane region" description="Helical" evidence="8">
    <location>
        <begin position="298"/>
        <end position="331"/>
    </location>
</feature>
<evidence type="ECO:0000256" key="8">
    <source>
        <dbReference type="SAM" id="Phobius"/>
    </source>
</evidence>
<feature type="transmembrane region" description="Helical" evidence="8">
    <location>
        <begin position="47"/>
        <end position="66"/>
    </location>
</feature>
<keyword evidence="4 8" id="KW-0812">Transmembrane</keyword>
<feature type="transmembrane region" description="Helical" evidence="8">
    <location>
        <begin position="352"/>
        <end position="372"/>
    </location>
</feature>
<keyword evidence="2" id="KW-0813">Transport</keyword>